<sequence length="118" mass="12310">MESTRLECRLRLLDIRITGAGVGGGGDEEKFGTNGPNGVSVLRDEPSSTTATGVLLEEPPATSDRGSATGLSILRDSNIEHCTDAGFVLVPESDRRVNSTVDGLLIVHIISVPASYGS</sequence>
<dbReference type="HOGENOM" id="CLU_2076069_0_0_1"/>
<evidence type="ECO:0000256" key="1">
    <source>
        <dbReference type="SAM" id="MobiDB-lite"/>
    </source>
</evidence>
<protein>
    <submittedName>
        <fullName evidence="2">Uncharacterized protein</fullName>
    </submittedName>
</protein>
<organism evidence="2 3">
    <name type="scientific">Strigamia maritima</name>
    <name type="common">European centipede</name>
    <name type="synonym">Geophilus maritimus</name>
    <dbReference type="NCBI Taxonomy" id="126957"/>
    <lineage>
        <taxon>Eukaryota</taxon>
        <taxon>Metazoa</taxon>
        <taxon>Ecdysozoa</taxon>
        <taxon>Arthropoda</taxon>
        <taxon>Myriapoda</taxon>
        <taxon>Chilopoda</taxon>
        <taxon>Pleurostigmophora</taxon>
        <taxon>Geophilomorpha</taxon>
        <taxon>Linotaeniidae</taxon>
        <taxon>Strigamia</taxon>
    </lineage>
</organism>
<dbReference type="EnsemblMetazoa" id="SMAR006744-RA">
    <property type="protein sequence ID" value="SMAR006744-PA"/>
    <property type="gene ID" value="SMAR006744"/>
</dbReference>
<evidence type="ECO:0000313" key="2">
    <source>
        <dbReference type="EnsemblMetazoa" id="SMAR006744-PA"/>
    </source>
</evidence>
<reference evidence="2" key="2">
    <citation type="submission" date="2015-02" db="UniProtKB">
        <authorList>
            <consortium name="EnsemblMetazoa"/>
        </authorList>
    </citation>
    <scope>IDENTIFICATION</scope>
</reference>
<feature type="region of interest" description="Disordered" evidence="1">
    <location>
        <begin position="21"/>
        <end position="69"/>
    </location>
</feature>
<name>T1IZQ9_STRMM</name>
<accession>T1IZQ9</accession>
<reference evidence="3" key="1">
    <citation type="submission" date="2011-05" db="EMBL/GenBank/DDBJ databases">
        <authorList>
            <person name="Richards S.R."/>
            <person name="Qu J."/>
            <person name="Jiang H."/>
            <person name="Jhangiani S.N."/>
            <person name="Agravi P."/>
            <person name="Goodspeed R."/>
            <person name="Gross S."/>
            <person name="Mandapat C."/>
            <person name="Jackson L."/>
            <person name="Mathew T."/>
            <person name="Pu L."/>
            <person name="Thornton R."/>
            <person name="Saada N."/>
            <person name="Wilczek-Boney K.B."/>
            <person name="Lee S."/>
            <person name="Kovar C."/>
            <person name="Wu Y."/>
            <person name="Scherer S.E."/>
            <person name="Worley K.C."/>
            <person name="Muzny D.M."/>
            <person name="Gibbs R."/>
        </authorList>
    </citation>
    <scope>NUCLEOTIDE SEQUENCE</scope>
    <source>
        <strain evidence="3">Brora</strain>
    </source>
</reference>
<dbReference type="EMBL" id="JH431723">
    <property type="status" value="NOT_ANNOTATED_CDS"/>
    <property type="molecule type" value="Genomic_DNA"/>
</dbReference>
<proteinExistence type="predicted"/>
<evidence type="ECO:0000313" key="3">
    <source>
        <dbReference type="Proteomes" id="UP000014500"/>
    </source>
</evidence>
<dbReference type="AlphaFoldDB" id="T1IZQ9"/>
<keyword evidence="3" id="KW-1185">Reference proteome</keyword>
<dbReference type="Proteomes" id="UP000014500">
    <property type="component" value="Unassembled WGS sequence"/>
</dbReference>